<accession>A0A078QR98</accession>
<dbReference type="Proteomes" id="UP000028134">
    <property type="component" value="Unassembled WGS sequence"/>
</dbReference>
<dbReference type="EMBL" id="JNHI01000054">
    <property type="protein sequence ID" value="KDS25670.1"/>
    <property type="molecule type" value="Genomic_DNA"/>
</dbReference>
<evidence type="ECO:0000313" key="2">
    <source>
        <dbReference type="Proteomes" id="UP000028134"/>
    </source>
</evidence>
<gene>
    <name evidence="1" type="ORF">M097_4364</name>
</gene>
<organism evidence="1 2">
    <name type="scientific">Phocaeicola vulgatus str. 3775 SL</name>
    <name type="common">B</name>
    <name type="synonym">iv</name>
    <dbReference type="NCBI Taxonomy" id="1339350"/>
    <lineage>
        <taxon>Bacteria</taxon>
        <taxon>Pseudomonadati</taxon>
        <taxon>Bacteroidota</taxon>
        <taxon>Bacteroidia</taxon>
        <taxon>Bacteroidales</taxon>
        <taxon>Bacteroidaceae</taxon>
        <taxon>Phocaeicola</taxon>
    </lineage>
</organism>
<comment type="caution">
    <text evidence="1">The sequence shown here is derived from an EMBL/GenBank/DDBJ whole genome shotgun (WGS) entry which is preliminary data.</text>
</comment>
<reference evidence="1 2" key="1">
    <citation type="submission" date="2014-04" db="EMBL/GenBank/DDBJ databases">
        <authorList>
            <person name="Sears C."/>
            <person name="Carroll K."/>
            <person name="Sack B.R."/>
            <person name="Qadri F."/>
            <person name="Myers L.L."/>
            <person name="Chung G.-T."/>
            <person name="Escheverria P."/>
            <person name="Fraser C.M."/>
            <person name="Sadzewicz L."/>
            <person name="Shefchek K.A."/>
            <person name="Tallon L."/>
            <person name="Das S.P."/>
            <person name="Daugherty S."/>
            <person name="Mongodin E.F."/>
        </authorList>
    </citation>
    <scope>NUCLEOTIDE SEQUENCE [LARGE SCALE GENOMIC DNA]</scope>
    <source>
        <strain evidence="2">3775 SL(B) 10 (iv)</strain>
    </source>
</reference>
<dbReference type="AlphaFoldDB" id="A0A078QR98"/>
<sequence length="70" mass="8389">MIDKAKTLDECFKELILKRGWSKNSPYDRRTASRHKKQFLEGTLPDEFKRVYLQSAGYTIVQPELWRQEL</sequence>
<name>A0A078QR98_PHOVU</name>
<dbReference type="GeneID" id="86894148"/>
<evidence type="ECO:0000313" key="1">
    <source>
        <dbReference type="EMBL" id="KDS25670.1"/>
    </source>
</evidence>
<proteinExistence type="predicted"/>
<dbReference type="RefSeq" id="WP_004295360.1">
    <property type="nucleotide sequence ID" value="NZ_JNHI01000054.1"/>
</dbReference>
<protein>
    <submittedName>
        <fullName evidence="1">Uncharacterized protein</fullName>
    </submittedName>
</protein>